<sequence length="107" mass="12416">MLRILLWTKLQGHWFPNSRTRGSGMQIYCGGLKCLLTNERYSLDSTEAVVFYGLDFVIGDMPPYRARAQKWVFWSMEAPTSAETNEMMLLGSASNYTQTYRYVKQQL</sequence>
<organism evidence="1 2">
    <name type="scientific">Dermacentor silvarum</name>
    <name type="common">Tick</name>
    <dbReference type="NCBI Taxonomy" id="543639"/>
    <lineage>
        <taxon>Eukaryota</taxon>
        <taxon>Metazoa</taxon>
        <taxon>Ecdysozoa</taxon>
        <taxon>Arthropoda</taxon>
        <taxon>Chelicerata</taxon>
        <taxon>Arachnida</taxon>
        <taxon>Acari</taxon>
        <taxon>Parasitiformes</taxon>
        <taxon>Ixodida</taxon>
        <taxon>Ixodoidea</taxon>
        <taxon>Ixodidae</taxon>
        <taxon>Rhipicephalinae</taxon>
        <taxon>Dermacentor</taxon>
    </lineage>
</organism>
<name>A0ACB8E413_DERSI</name>
<comment type="caution">
    <text evidence="1">The sequence shown here is derived from an EMBL/GenBank/DDBJ whole genome shotgun (WGS) entry which is preliminary data.</text>
</comment>
<reference evidence="1" key="1">
    <citation type="submission" date="2020-05" db="EMBL/GenBank/DDBJ databases">
        <title>Large-scale comparative analyses of tick genomes elucidate their genetic diversity and vector capacities.</title>
        <authorList>
            <person name="Jia N."/>
            <person name="Wang J."/>
            <person name="Shi W."/>
            <person name="Du L."/>
            <person name="Sun Y."/>
            <person name="Zhan W."/>
            <person name="Jiang J."/>
            <person name="Wang Q."/>
            <person name="Zhang B."/>
            <person name="Ji P."/>
            <person name="Sakyi L.B."/>
            <person name="Cui X."/>
            <person name="Yuan T."/>
            <person name="Jiang B."/>
            <person name="Yang W."/>
            <person name="Lam T.T.-Y."/>
            <person name="Chang Q."/>
            <person name="Ding S."/>
            <person name="Wang X."/>
            <person name="Zhu J."/>
            <person name="Ruan X."/>
            <person name="Zhao L."/>
            <person name="Wei J."/>
            <person name="Que T."/>
            <person name="Du C."/>
            <person name="Cheng J."/>
            <person name="Dai P."/>
            <person name="Han X."/>
            <person name="Huang E."/>
            <person name="Gao Y."/>
            <person name="Liu J."/>
            <person name="Shao H."/>
            <person name="Ye R."/>
            <person name="Li L."/>
            <person name="Wei W."/>
            <person name="Wang X."/>
            <person name="Wang C."/>
            <person name="Yang T."/>
            <person name="Huo Q."/>
            <person name="Li W."/>
            <person name="Guo W."/>
            <person name="Chen H."/>
            <person name="Zhou L."/>
            <person name="Ni X."/>
            <person name="Tian J."/>
            <person name="Zhou Y."/>
            <person name="Sheng Y."/>
            <person name="Liu T."/>
            <person name="Pan Y."/>
            <person name="Xia L."/>
            <person name="Li J."/>
            <person name="Zhao F."/>
            <person name="Cao W."/>
        </authorList>
    </citation>
    <scope>NUCLEOTIDE SEQUENCE</scope>
    <source>
        <strain evidence="1">Dsil-2018</strain>
    </source>
</reference>
<evidence type="ECO:0000313" key="1">
    <source>
        <dbReference type="EMBL" id="KAH7981559.1"/>
    </source>
</evidence>
<gene>
    <name evidence="1" type="ORF">HPB49_025408</name>
</gene>
<evidence type="ECO:0000313" key="2">
    <source>
        <dbReference type="Proteomes" id="UP000821865"/>
    </source>
</evidence>
<proteinExistence type="predicted"/>
<dbReference type="Proteomes" id="UP000821865">
    <property type="component" value="Chromosome 1"/>
</dbReference>
<dbReference type="EMBL" id="CM023470">
    <property type="protein sequence ID" value="KAH7981559.1"/>
    <property type="molecule type" value="Genomic_DNA"/>
</dbReference>
<keyword evidence="2" id="KW-1185">Reference proteome</keyword>
<accession>A0ACB8E413</accession>
<protein>
    <submittedName>
        <fullName evidence="1">Uncharacterized protein</fullName>
    </submittedName>
</protein>